<dbReference type="EMBL" id="JAMTCK010000001">
    <property type="protein sequence ID" value="MCP2163791.1"/>
    <property type="molecule type" value="Genomic_DNA"/>
</dbReference>
<name>A0AAE3KD94_9PSEU</name>
<dbReference type="RefSeq" id="WP_253766737.1">
    <property type="nucleotide sequence ID" value="NZ_JAMTCK010000001.1"/>
</dbReference>
<evidence type="ECO:0000313" key="4">
    <source>
        <dbReference type="Proteomes" id="UP001206128"/>
    </source>
</evidence>
<feature type="domain" description="FtsX extracellular" evidence="2">
    <location>
        <begin position="60"/>
        <end position="133"/>
    </location>
</feature>
<keyword evidence="4" id="KW-1185">Reference proteome</keyword>
<evidence type="ECO:0000256" key="1">
    <source>
        <dbReference type="SAM" id="MobiDB-lite"/>
    </source>
</evidence>
<protein>
    <recommendedName>
        <fullName evidence="2">FtsX extracellular domain-containing protein</fullName>
    </recommendedName>
</protein>
<sequence length="175" mass="18954">MVKRLLLLAGVLVVLAAGGVAAVWWTRSGPERQTAQREGPTPLAGHRVCADHVALYFPGDEQMSRAAASLAGDQQVLKVYTETRQQTYERFQEMFENQPELRDAAGPDSLPATITAVPVDPASAEDLANRLRGQFTEATEVEAITRESAGRQLAERGVTDQPDPCPASGEWPATR</sequence>
<reference evidence="3" key="1">
    <citation type="submission" date="2022-06" db="EMBL/GenBank/DDBJ databases">
        <title>Genomic Encyclopedia of Archaeal and Bacterial Type Strains, Phase II (KMG-II): from individual species to whole genera.</title>
        <authorList>
            <person name="Goeker M."/>
        </authorList>
    </citation>
    <scope>NUCLEOTIDE SEQUENCE</scope>
    <source>
        <strain evidence="3">DSM 43935</strain>
    </source>
</reference>
<dbReference type="Pfam" id="PF18075">
    <property type="entry name" value="FtsX_ECD"/>
    <property type="match status" value="1"/>
</dbReference>
<dbReference type="InterPro" id="IPR040690">
    <property type="entry name" value="FtsX_ECD"/>
</dbReference>
<feature type="region of interest" description="Disordered" evidence="1">
    <location>
        <begin position="146"/>
        <end position="175"/>
    </location>
</feature>
<accession>A0AAE3KD94</accession>
<gene>
    <name evidence="3" type="ORF">LX83_000631</name>
</gene>
<dbReference type="AlphaFoldDB" id="A0AAE3KD94"/>
<dbReference type="Gene3D" id="3.30.70.3040">
    <property type="match status" value="1"/>
</dbReference>
<evidence type="ECO:0000313" key="3">
    <source>
        <dbReference type="EMBL" id="MCP2163791.1"/>
    </source>
</evidence>
<organism evidence="3 4">
    <name type="scientific">Goodfellowiella coeruleoviolacea</name>
    <dbReference type="NCBI Taxonomy" id="334858"/>
    <lineage>
        <taxon>Bacteria</taxon>
        <taxon>Bacillati</taxon>
        <taxon>Actinomycetota</taxon>
        <taxon>Actinomycetes</taxon>
        <taxon>Pseudonocardiales</taxon>
        <taxon>Pseudonocardiaceae</taxon>
        <taxon>Goodfellowiella</taxon>
    </lineage>
</organism>
<feature type="compositionally biased region" description="Basic and acidic residues" evidence="1">
    <location>
        <begin position="146"/>
        <end position="158"/>
    </location>
</feature>
<proteinExistence type="predicted"/>
<dbReference type="Proteomes" id="UP001206128">
    <property type="component" value="Unassembled WGS sequence"/>
</dbReference>
<comment type="caution">
    <text evidence="3">The sequence shown here is derived from an EMBL/GenBank/DDBJ whole genome shotgun (WGS) entry which is preliminary data.</text>
</comment>
<evidence type="ECO:0000259" key="2">
    <source>
        <dbReference type="Pfam" id="PF18075"/>
    </source>
</evidence>